<proteinExistence type="predicted"/>
<dbReference type="EMBL" id="BMAW01053788">
    <property type="protein sequence ID" value="GFS92953.1"/>
    <property type="molecule type" value="Genomic_DNA"/>
</dbReference>
<evidence type="ECO:0000259" key="1">
    <source>
        <dbReference type="Pfam" id="PF21964"/>
    </source>
</evidence>
<evidence type="ECO:0000313" key="4">
    <source>
        <dbReference type="Proteomes" id="UP000887013"/>
    </source>
</evidence>
<dbReference type="InterPro" id="IPR054419">
    <property type="entry name" value="NSF_ATPase_lid"/>
</dbReference>
<reference evidence="3" key="1">
    <citation type="submission" date="2020-08" db="EMBL/GenBank/DDBJ databases">
        <title>Multicomponent nature underlies the extraordinary mechanical properties of spider dragline silk.</title>
        <authorList>
            <person name="Kono N."/>
            <person name="Nakamura H."/>
            <person name="Mori M."/>
            <person name="Yoshida Y."/>
            <person name="Ohtoshi R."/>
            <person name="Malay A.D."/>
            <person name="Moran D.A.P."/>
            <person name="Tomita M."/>
            <person name="Numata K."/>
            <person name="Arakawa K."/>
        </authorList>
    </citation>
    <scope>NUCLEOTIDE SEQUENCE</scope>
</reference>
<evidence type="ECO:0000313" key="3">
    <source>
        <dbReference type="EMBL" id="GFS92953.1"/>
    </source>
</evidence>
<comment type="caution">
    <text evidence="3">The sequence shown here is derived from an EMBL/GenBank/DDBJ whole genome shotgun (WGS) entry which is preliminary data.</text>
</comment>
<dbReference type="Pfam" id="PF21964">
    <property type="entry name" value="NSF_ATPase_lid"/>
    <property type="match status" value="1"/>
</dbReference>
<dbReference type="Gene3D" id="1.10.8.60">
    <property type="match status" value="1"/>
</dbReference>
<dbReference type="AlphaFoldDB" id="A0A8X6TCF6"/>
<gene>
    <name evidence="3" type="ORF">NPIL_642001</name>
    <name evidence="2" type="ORF">NPIL_687931</name>
</gene>
<accession>A0A8X6TCF6</accession>
<evidence type="ECO:0000313" key="2">
    <source>
        <dbReference type="EMBL" id="GFS60510.1"/>
    </source>
</evidence>
<keyword evidence="4" id="KW-1185">Reference proteome</keyword>
<protein>
    <recommendedName>
        <fullName evidence="1">NSF AAA+ ATPase lid domain-containing protein</fullName>
    </recommendedName>
</protein>
<feature type="non-terminal residue" evidence="3">
    <location>
        <position position="45"/>
    </location>
</feature>
<dbReference type="EMBL" id="BMAW01047388">
    <property type="protein sequence ID" value="GFS60510.1"/>
    <property type="molecule type" value="Genomic_DNA"/>
</dbReference>
<organism evidence="3 4">
    <name type="scientific">Nephila pilipes</name>
    <name type="common">Giant wood spider</name>
    <name type="synonym">Nephila maculata</name>
    <dbReference type="NCBI Taxonomy" id="299642"/>
    <lineage>
        <taxon>Eukaryota</taxon>
        <taxon>Metazoa</taxon>
        <taxon>Ecdysozoa</taxon>
        <taxon>Arthropoda</taxon>
        <taxon>Chelicerata</taxon>
        <taxon>Arachnida</taxon>
        <taxon>Araneae</taxon>
        <taxon>Araneomorphae</taxon>
        <taxon>Entelegynae</taxon>
        <taxon>Araneoidea</taxon>
        <taxon>Nephilidae</taxon>
        <taxon>Nephila</taxon>
    </lineage>
</organism>
<name>A0A8X6TCF6_NEPPI</name>
<sequence>MLAAFTSVLRVPNLSAPEHLITVLEETNCFRKEEIAKIKRKTEGR</sequence>
<dbReference type="Proteomes" id="UP000887013">
    <property type="component" value="Unassembled WGS sequence"/>
</dbReference>
<feature type="domain" description="NSF AAA+ ATPase lid" evidence="1">
    <location>
        <begin position="13"/>
        <end position="45"/>
    </location>
</feature>
<dbReference type="OrthoDB" id="6413348at2759"/>